<evidence type="ECO:0000313" key="3">
    <source>
        <dbReference type="EMBL" id="GAP28986.1"/>
    </source>
</evidence>
<dbReference type="OrthoDB" id="4553701at2"/>
<evidence type="ECO:0000313" key="5">
    <source>
        <dbReference type="Proteomes" id="UP000180166"/>
    </source>
</evidence>
<gene>
    <name evidence="2" type="ORF">NS506_00154</name>
    <name evidence="3" type="ORF">NSK11_contig00047-0019</name>
</gene>
<dbReference type="GeneID" id="93371956"/>
<name>A0A0B8N5D6_9NOCA</name>
<proteinExistence type="predicted"/>
<accession>A0A0B8N5D6</accession>
<organism evidence="3 4">
    <name type="scientific">Nocardia seriolae</name>
    <dbReference type="NCBI Taxonomy" id="37332"/>
    <lineage>
        <taxon>Bacteria</taxon>
        <taxon>Bacillati</taxon>
        <taxon>Actinomycetota</taxon>
        <taxon>Actinomycetes</taxon>
        <taxon>Mycobacteriales</taxon>
        <taxon>Nocardiaceae</taxon>
        <taxon>Nocardia</taxon>
    </lineage>
</organism>
<evidence type="ECO:0000313" key="4">
    <source>
        <dbReference type="Proteomes" id="UP000037179"/>
    </source>
</evidence>
<dbReference type="Proteomes" id="UP000180166">
    <property type="component" value="Chromosome"/>
</dbReference>
<dbReference type="EMBL" id="BBYQ01000047">
    <property type="protein sequence ID" value="GAP28986.1"/>
    <property type="molecule type" value="Genomic_DNA"/>
</dbReference>
<reference evidence="3 4" key="2">
    <citation type="journal article" date="2016" name="Genome Announc.">
        <title>Draft Genome Sequence of Erythromycin- and Oxytetracycline-Sensitive Nocardia seriolae Strain U-1 (NBRC 110359).</title>
        <authorList>
            <person name="Imajoh M."/>
            <person name="Sukeda M."/>
            <person name="Shimizu M."/>
            <person name="Yamane J."/>
            <person name="Ohnishi K."/>
            <person name="Oshima S."/>
        </authorList>
    </citation>
    <scope>NUCLEOTIDE SEQUENCE [LARGE SCALE GENOMIC DNA]</scope>
    <source>
        <strain evidence="3 4">U-1</strain>
    </source>
</reference>
<dbReference type="AlphaFoldDB" id="A0A0B8N5D6"/>
<evidence type="ECO:0000313" key="2">
    <source>
        <dbReference type="EMBL" id="APA94241.1"/>
    </source>
</evidence>
<evidence type="ECO:0000256" key="1">
    <source>
        <dbReference type="SAM" id="SignalP"/>
    </source>
</evidence>
<evidence type="ECO:0008006" key="6">
    <source>
        <dbReference type="Google" id="ProtNLM"/>
    </source>
</evidence>
<protein>
    <recommendedName>
        <fullName evidence="6">Secreted protein</fullName>
    </recommendedName>
</protein>
<dbReference type="RefSeq" id="WP_033087814.1">
    <property type="nucleotide sequence ID" value="NZ_AP017900.1"/>
</dbReference>
<sequence>MIKKTLAVAALAAGAVVSIAPQAFADNADPNAYSDHTADFVVYNDPAVLGAKDAGKQIIVSPYGTSHTIACKGNGVDVPLYDCMQQDNPGLGWIILDRQELPGLGPAWVDTMKNDPNA</sequence>
<dbReference type="Proteomes" id="UP000037179">
    <property type="component" value="Unassembled WGS sequence"/>
</dbReference>
<feature type="chain" id="PRO_5014509381" description="Secreted protein" evidence="1">
    <location>
        <begin position="26"/>
        <end position="118"/>
    </location>
</feature>
<keyword evidence="4" id="KW-1185">Reference proteome</keyword>
<reference evidence="4" key="1">
    <citation type="submission" date="2015-07" db="EMBL/GenBank/DDBJ databases">
        <title>Nocardia seriolae U-1 whole genome shotgun sequence.</title>
        <authorList>
            <person name="Imajoh M."/>
            <person name="Fukumoto Y."/>
            <person name="Sukeda M."/>
            <person name="Yamane J."/>
            <person name="Yamasaki K."/>
            <person name="Shimizu M."/>
            <person name="Ohnishi K."/>
            <person name="Oshima S."/>
        </authorList>
    </citation>
    <scope>NUCLEOTIDE SEQUENCE [LARGE SCALE GENOMIC DNA]</scope>
    <source>
        <strain evidence="4">U-1</strain>
    </source>
</reference>
<keyword evidence="1" id="KW-0732">Signal</keyword>
<feature type="signal peptide" evidence="1">
    <location>
        <begin position="1"/>
        <end position="25"/>
    </location>
</feature>
<dbReference type="KEGG" id="nsr:NS506_00154"/>
<reference evidence="2 5" key="3">
    <citation type="submission" date="2016-10" db="EMBL/GenBank/DDBJ databases">
        <title>Genome sequence of Nocardia seriolae strain EM150506, isolated from Anguila japonica.</title>
        <authorList>
            <person name="Han H.-J."/>
        </authorList>
    </citation>
    <scope>NUCLEOTIDE SEQUENCE [LARGE SCALE GENOMIC DNA]</scope>
    <source>
        <strain evidence="2 5">EM150506</strain>
    </source>
</reference>
<dbReference type="EMBL" id="CP017839">
    <property type="protein sequence ID" value="APA94241.1"/>
    <property type="molecule type" value="Genomic_DNA"/>
</dbReference>